<dbReference type="EMBL" id="QJKH01000010">
    <property type="protein sequence ID" value="PXX77519.1"/>
    <property type="molecule type" value="Genomic_DNA"/>
</dbReference>
<evidence type="ECO:0000313" key="2">
    <source>
        <dbReference type="EMBL" id="PXX77519.1"/>
    </source>
</evidence>
<comment type="caution">
    <text evidence="2">The sequence shown here is derived from an EMBL/GenBank/DDBJ whole genome shotgun (WGS) entry which is preliminary data.</text>
</comment>
<dbReference type="GeneID" id="94439465"/>
<dbReference type="Proteomes" id="UP000247612">
    <property type="component" value="Unassembled WGS sequence"/>
</dbReference>
<organism evidence="2 3">
    <name type="scientific">Dielma fastidiosa</name>
    <dbReference type="NCBI Taxonomy" id="1034346"/>
    <lineage>
        <taxon>Bacteria</taxon>
        <taxon>Bacillati</taxon>
        <taxon>Bacillota</taxon>
        <taxon>Erysipelotrichia</taxon>
        <taxon>Erysipelotrichales</taxon>
        <taxon>Erysipelotrichaceae</taxon>
        <taxon>Dielma</taxon>
    </lineage>
</organism>
<keyword evidence="3" id="KW-1185">Reference proteome</keyword>
<dbReference type="AlphaFoldDB" id="A0A2V2F4K2"/>
<dbReference type="RefSeq" id="WP_022937654.1">
    <property type="nucleotide sequence ID" value="NZ_BAABZA010000001.1"/>
</dbReference>
<dbReference type="Proteomes" id="UP001276902">
    <property type="component" value="Unassembled WGS sequence"/>
</dbReference>
<dbReference type="STRING" id="1034346.GCA_000313565_01347"/>
<name>A0A2V2F4K2_9FIRM</name>
<proteinExistence type="predicted"/>
<evidence type="ECO:0000313" key="1">
    <source>
        <dbReference type="EMBL" id="MDY5167793.1"/>
    </source>
</evidence>
<protein>
    <submittedName>
        <fullName evidence="2">Uncharacterized protein</fullName>
    </submittedName>
</protein>
<dbReference type="EMBL" id="JALDAW010000011">
    <property type="protein sequence ID" value="MDY5167793.1"/>
    <property type="molecule type" value="Genomic_DNA"/>
</dbReference>
<gene>
    <name evidence="2" type="ORF">DES51_11068</name>
    <name evidence="1" type="ORF">MQE39_06650</name>
</gene>
<sequence length="97" mass="10840">MKRFLADGMLIFILVGIGSTLMKQQGEEQITMQYRIEEFEKSVDEQQIIEPQVEGASLNKIEMNKAAKLAEGTSEVIVQVVDTTVSMITSLFISVIE</sequence>
<reference evidence="2 3" key="1">
    <citation type="submission" date="2018-05" db="EMBL/GenBank/DDBJ databases">
        <title>Genomic Encyclopedia of Type Strains, Phase IV (KMG-IV): sequencing the most valuable type-strain genomes for metagenomic binning, comparative biology and taxonomic classification.</title>
        <authorList>
            <person name="Goeker M."/>
        </authorList>
    </citation>
    <scope>NUCLEOTIDE SEQUENCE [LARGE SCALE GENOMIC DNA]</scope>
    <source>
        <strain evidence="2 3">JC118</strain>
    </source>
</reference>
<evidence type="ECO:0000313" key="3">
    <source>
        <dbReference type="Proteomes" id="UP000247612"/>
    </source>
</evidence>
<dbReference type="OrthoDB" id="1647889at2"/>
<reference evidence="1" key="2">
    <citation type="submission" date="2022-03" db="EMBL/GenBank/DDBJ databases">
        <title>First case of bacteraemia caused by Dielma fastidiosa in a patient hospitalised with diverticulitis.</title>
        <authorList>
            <person name="Forman-Ankjaer B."/>
            <person name="Hvid-Jensen F."/>
            <person name="Kobel C.M."/>
            <person name="Greve T."/>
        </authorList>
    </citation>
    <scope>NUCLEOTIDE SEQUENCE</scope>
    <source>
        <strain evidence="1">AUH_DF_2021</strain>
    </source>
</reference>
<accession>A0A2V2F4K2</accession>